<proteinExistence type="inferred from homology"/>
<comment type="caution">
    <text evidence="5">The sequence shown here is derived from an EMBL/GenBank/DDBJ whole genome shotgun (WGS) entry which is preliminary data.</text>
</comment>
<dbReference type="PANTHER" id="PTHR13275:SF4">
    <property type="entry name" value="VACUOLAR PROTEIN SORTING-ASSOCIATED PROTEIN 72 HOMOLOG"/>
    <property type="match status" value="1"/>
</dbReference>
<comment type="similarity">
    <text evidence="1">Belongs to the VPS72/YL1 family.</text>
</comment>
<feature type="region of interest" description="Disordered" evidence="2">
    <location>
        <begin position="406"/>
        <end position="434"/>
    </location>
</feature>
<feature type="compositionally biased region" description="Basic and acidic residues" evidence="2">
    <location>
        <begin position="138"/>
        <end position="151"/>
    </location>
</feature>
<dbReference type="Proteomes" id="UP001324427">
    <property type="component" value="Unassembled WGS sequence"/>
</dbReference>
<gene>
    <name evidence="5" type="ORF">LTR36_001749</name>
</gene>
<evidence type="ECO:0000259" key="4">
    <source>
        <dbReference type="Pfam" id="PF08265"/>
    </source>
</evidence>
<dbReference type="EMBL" id="JAVFHQ010000014">
    <property type="protein sequence ID" value="KAK4546532.1"/>
    <property type="molecule type" value="Genomic_DNA"/>
</dbReference>
<feature type="compositionally biased region" description="Basic and acidic residues" evidence="2">
    <location>
        <begin position="102"/>
        <end position="125"/>
    </location>
</feature>
<protein>
    <recommendedName>
        <fullName evidence="7">Vps72/YL1 C-terminal domain-containing protein</fullName>
    </recommendedName>
</protein>
<feature type="compositionally biased region" description="Polar residues" evidence="2">
    <location>
        <begin position="344"/>
        <end position="353"/>
    </location>
</feature>
<dbReference type="PANTHER" id="PTHR13275">
    <property type="entry name" value="YL-1 PROTEIN TRANSCRIPTION FACTOR-LIKE 1"/>
    <property type="match status" value="1"/>
</dbReference>
<feature type="domain" description="Vps72/YL1 C-terminal" evidence="4">
    <location>
        <begin position="536"/>
        <end position="557"/>
    </location>
</feature>
<sequence>MSDDEQSDSVSVSDEGESAELQATGLVANRSKRLKAGNIYVANILPNLDIDPELRKEALFEDESDAGDYEGSVKDDEDDALESSSEDDDAGPAGEGEEDLDGEKALKKEERKEVRNKRKAADARLKLPSWQKKNKKVKLADDVKAEDGAPDKRKKKSERSNWLPTAADAPVRQSGRSLAVESRETTHAHLKESYERSEKQRRVMKNAAEREKTTKRRVMTQAERLATCEKIARQTDKEFGRWEREEADRQRVRDEALAAKRNKGFDGPYVRQWSGSVLWEGEKIIIKRMSHEGKKVEEIMDEPKQAAGSGMKGAVPAGIDLSATPNVQATGLTGNRAPPPPIDTPSQPASTAHPSEPWLQGIHDYASQPAPMQPTPSQQVTSNSINATTPNASLAAIAPAFNGTQTSYPPPLSAHHAHPPPYAQPAASNYGSWPPGAQNFPVHLPPAPPPAPLLREQAQRSLVILSQFAHLEPPTSRRSTKPASVLEPTAPASILLPEAFPAFTADETRYLTAKHKRKDLPPEPDKAHCAIICSAKARFRDPKTGLAYYDLHTYKIIQRVLAGGCQWSGLLGGWVGPSYGVMGRPAAGVPEGFAGVARGGVAGMGTGNGGVGGAAKVESGN</sequence>
<organism evidence="5 6">
    <name type="scientific">Oleoguttula mirabilis</name>
    <dbReference type="NCBI Taxonomy" id="1507867"/>
    <lineage>
        <taxon>Eukaryota</taxon>
        <taxon>Fungi</taxon>
        <taxon>Dikarya</taxon>
        <taxon>Ascomycota</taxon>
        <taxon>Pezizomycotina</taxon>
        <taxon>Dothideomycetes</taxon>
        <taxon>Dothideomycetidae</taxon>
        <taxon>Mycosphaerellales</taxon>
        <taxon>Teratosphaeriaceae</taxon>
        <taxon>Oleoguttula</taxon>
    </lineage>
</organism>
<dbReference type="InterPro" id="IPR013272">
    <property type="entry name" value="Vps72/YL1_C"/>
</dbReference>
<feature type="region of interest" description="Disordered" evidence="2">
    <location>
        <begin position="325"/>
        <end position="385"/>
    </location>
</feature>
<dbReference type="Pfam" id="PF08265">
    <property type="entry name" value="YL1_C"/>
    <property type="match status" value="1"/>
</dbReference>
<evidence type="ECO:0000313" key="6">
    <source>
        <dbReference type="Proteomes" id="UP001324427"/>
    </source>
</evidence>
<feature type="compositionally biased region" description="Basic and acidic residues" evidence="2">
    <location>
        <begin position="181"/>
        <end position="212"/>
    </location>
</feature>
<dbReference type="AlphaFoldDB" id="A0AAV9JMK9"/>
<reference evidence="5 6" key="1">
    <citation type="submission" date="2021-11" db="EMBL/GenBank/DDBJ databases">
        <title>Black yeast isolated from Biological Soil Crust.</title>
        <authorList>
            <person name="Kurbessoian T."/>
        </authorList>
    </citation>
    <scope>NUCLEOTIDE SEQUENCE [LARGE SCALE GENOMIC DNA]</scope>
    <source>
        <strain evidence="5 6">CCFEE 5522</strain>
    </source>
</reference>
<evidence type="ECO:0000256" key="2">
    <source>
        <dbReference type="SAM" id="MobiDB-lite"/>
    </source>
</evidence>
<evidence type="ECO:0000313" key="5">
    <source>
        <dbReference type="EMBL" id="KAK4546532.1"/>
    </source>
</evidence>
<feature type="region of interest" description="Disordered" evidence="2">
    <location>
        <begin position="1"/>
        <end position="28"/>
    </location>
</feature>
<evidence type="ECO:0000256" key="1">
    <source>
        <dbReference type="ARBA" id="ARBA00006832"/>
    </source>
</evidence>
<dbReference type="GO" id="GO:0005634">
    <property type="term" value="C:nucleus"/>
    <property type="evidence" value="ECO:0007669"/>
    <property type="project" value="TreeGrafter"/>
</dbReference>
<feature type="domain" description="Vps72/YL1 N-terminal" evidence="3">
    <location>
        <begin position="30"/>
        <end position="274"/>
    </location>
</feature>
<keyword evidence="6" id="KW-1185">Reference proteome</keyword>
<feature type="region of interest" description="Disordered" evidence="2">
    <location>
        <begin position="59"/>
        <end position="216"/>
    </location>
</feature>
<evidence type="ECO:0008006" key="7">
    <source>
        <dbReference type="Google" id="ProtNLM"/>
    </source>
</evidence>
<dbReference type="Pfam" id="PF05764">
    <property type="entry name" value="YL1"/>
    <property type="match status" value="1"/>
</dbReference>
<feature type="compositionally biased region" description="Acidic residues" evidence="2">
    <location>
        <begin position="75"/>
        <end position="101"/>
    </location>
</feature>
<feature type="compositionally biased region" description="Polar residues" evidence="2">
    <location>
        <begin position="375"/>
        <end position="385"/>
    </location>
</feature>
<name>A0AAV9JMK9_9PEZI</name>
<dbReference type="InterPro" id="IPR046757">
    <property type="entry name" value="YL1_N"/>
</dbReference>
<evidence type="ECO:0000259" key="3">
    <source>
        <dbReference type="Pfam" id="PF05764"/>
    </source>
</evidence>
<accession>A0AAV9JMK9</accession>